<dbReference type="Gene3D" id="3.40.630.30">
    <property type="match status" value="1"/>
</dbReference>
<dbReference type="InterPro" id="IPR000182">
    <property type="entry name" value="GNAT_dom"/>
</dbReference>
<accession>A0A9P6Q8Z3</accession>
<sequence>MVRVLNINQEVYNGTAAWEYPYKGEHARFRITRALAYHSDKGINTHWAMREHVDGPLIGLIAVYEPPEEQGTVYLSYWISPEHSGKGHTSRAAAFVKDEIAIKGMGAKVFIASAFTWNMASRRILEKLRMESVEST</sequence>
<dbReference type="AlphaFoldDB" id="A0A9P6Q8Z3"/>
<dbReference type="Proteomes" id="UP000807716">
    <property type="component" value="Unassembled WGS sequence"/>
</dbReference>
<dbReference type="OrthoDB" id="630895at2759"/>
<proteinExistence type="predicted"/>
<dbReference type="InterPro" id="IPR016181">
    <property type="entry name" value="Acyl_CoA_acyltransferase"/>
</dbReference>
<reference evidence="2" key="1">
    <citation type="journal article" date="2020" name="Fungal Divers.">
        <title>Resolving the Mortierellaceae phylogeny through synthesis of multi-gene phylogenetics and phylogenomics.</title>
        <authorList>
            <person name="Vandepol N."/>
            <person name="Liber J."/>
            <person name="Desiro A."/>
            <person name="Na H."/>
            <person name="Kennedy M."/>
            <person name="Barry K."/>
            <person name="Grigoriev I.V."/>
            <person name="Miller A.N."/>
            <person name="O'Donnell K."/>
            <person name="Stajich J.E."/>
            <person name="Bonito G."/>
        </authorList>
    </citation>
    <scope>NUCLEOTIDE SEQUENCE</scope>
    <source>
        <strain evidence="2">BC1065</strain>
    </source>
</reference>
<dbReference type="GO" id="GO:0016747">
    <property type="term" value="F:acyltransferase activity, transferring groups other than amino-acyl groups"/>
    <property type="evidence" value="ECO:0007669"/>
    <property type="project" value="InterPro"/>
</dbReference>
<dbReference type="SUPFAM" id="SSF55729">
    <property type="entry name" value="Acyl-CoA N-acyltransferases (Nat)"/>
    <property type="match status" value="1"/>
</dbReference>
<dbReference type="PANTHER" id="PTHR43792">
    <property type="entry name" value="GNAT FAMILY, PUTATIVE (AFU_ORTHOLOGUE AFUA_3G00765)-RELATED-RELATED"/>
    <property type="match status" value="1"/>
</dbReference>
<evidence type="ECO:0000313" key="2">
    <source>
        <dbReference type="EMBL" id="KAG0261926.1"/>
    </source>
</evidence>
<feature type="domain" description="N-acetyltransferase" evidence="1">
    <location>
        <begin position="18"/>
        <end position="130"/>
    </location>
</feature>
<dbReference type="Pfam" id="PF13302">
    <property type="entry name" value="Acetyltransf_3"/>
    <property type="match status" value="1"/>
</dbReference>
<dbReference type="EMBL" id="JAAAJB010000202">
    <property type="protein sequence ID" value="KAG0261926.1"/>
    <property type="molecule type" value="Genomic_DNA"/>
</dbReference>
<comment type="caution">
    <text evidence="2">The sequence shown here is derived from an EMBL/GenBank/DDBJ whole genome shotgun (WGS) entry which is preliminary data.</text>
</comment>
<evidence type="ECO:0000313" key="3">
    <source>
        <dbReference type="Proteomes" id="UP000807716"/>
    </source>
</evidence>
<protein>
    <recommendedName>
        <fullName evidence="1">N-acetyltransferase domain-containing protein</fullName>
    </recommendedName>
</protein>
<dbReference type="InterPro" id="IPR051531">
    <property type="entry name" value="N-acetyltransferase"/>
</dbReference>
<organism evidence="2 3">
    <name type="scientific">Actinomortierella ambigua</name>
    <dbReference type="NCBI Taxonomy" id="1343610"/>
    <lineage>
        <taxon>Eukaryota</taxon>
        <taxon>Fungi</taxon>
        <taxon>Fungi incertae sedis</taxon>
        <taxon>Mucoromycota</taxon>
        <taxon>Mortierellomycotina</taxon>
        <taxon>Mortierellomycetes</taxon>
        <taxon>Mortierellales</taxon>
        <taxon>Mortierellaceae</taxon>
        <taxon>Actinomortierella</taxon>
    </lineage>
</organism>
<gene>
    <name evidence="2" type="ORF">DFQ27_002698</name>
</gene>
<keyword evidence="3" id="KW-1185">Reference proteome</keyword>
<name>A0A9P6Q8Z3_9FUNG</name>
<evidence type="ECO:0000259" key="1">
    <source>
        <dbReference type="Pfam" id="PF13302"/>
    </source>
</evidence>